<dbReference type="EMBL" id="QGKV02000832">
    <property type="protein sequence ID" value="KAF3545077.1"/>
    <property type="molecule type" value="Genomic_DNA"/>
</dbReference>
<gene>
    <name evidence="2" type="ORF">DY000_02001728</name>
</gene>
<name>A0ABQ7C0B3_BRACR</name>
<accession>A0ABQ7C0B3</accession>
<evidence type="ECO:0000313" key="3">
    <source>
        <dbReference type="Proteomes" id="UP000266723"/>
    </source>
</evidence>
<comment type="caution">
    <text evidence="2">The sequence shown here is derived from an EMBL/GenBank/DDBJ whole genome shotgun (WGS) entry which is preliminary data.</text>
</comment>
<feature type="chain" id="PRO_5045947361" description="Purple acid phosphatase N-terminal domain-containing protein" evidence="1">
    <location>
        <begin position="22"/>
        <end position="86"/>
    </location>
</feature>
<dbReference type="SUPFAM" id="SSF49363">
    <property type="entry name" value="Purple acid phosphatase, N-terminal domain"/>
    <property type="match status" value="1"/>
</dbReference>
<keyword evidence="1" id="KW-0732">Signal</keyword>
<dbReference type="Proteomes" id="UP000266723">
    <property type="component" value="Unassembled WGS sequence"/>
</dbReference>
<protein>
    <recommendedName>
        <fullName evidence="4">Purple acid phosphatase N-terminal domain-containing protein</fullName>
    </recommendedName>
</protein>
<proteinExistence type="predicted"/>
<feature type="signal peptide" evidence="1">
    <location>
        <begin position="1"/>
        <end position="21"/>
    </location>
</feature>
<evidence type="ECO:0008006" key="4">
    <source>
        <dbReference type="Google" id="ProtNLM"/>
    </source>
</evidence>
<dbReference type="InterPro" id="IPR008963">
    <property type="entry name" value="Purple_acid_Pase-like_N"/>
</dbReference>
<reference evidence="2 3" key="1">
    <citation type="journal article" date="2020" name="BMC Genomics">
        <title>Intraspecific diversification of the crop wild relative Brassica cretica Lam. using demographic model selection.</title>
        <authorList>
            <person name="Kioukis A."/>
            <person name="Michalopoulou V.A."/>
            <person name="Briers L."/>
            <person name="Pirintsos S."/>
            <person name="Studholme D.J."/>
            <person name="Pavlidis P."/>
            <person name="Sarris P.F."/>
        </authorList>
    </citation>
    <scope>NUCLEOTIDE SEQUENCE [LARGE SCALE GENOMIC DNA]</scope>
    <source>
        <strain evidence="3">cv. PFS-1207/04</strain>
    </source>
</reference>
<keyword evidence="3" id="KW-1185">Reference proteome</keyword>
<evidence type="ECO:0000313" key="2">
    <source>
        <dbReference type="EMBL" id="KAF3545077.1"/>
    </source>
</evidence>
<evidence type="ECO:0000256" key="1">
    <source>
        <dbReference type="SAM" id="SignalP"/>
    </source>
</evidence>
<organism evidence="2 3">
    <name type="scientific">Brassica cretica</name>
    <name type="common">Mustard</name>
    <dbReference type="NCBI Taxonomy" id="69181"/>
    <lineage>
        <taxon>Eukaryota</taxon>
        <taxon>Viridiplantae</taxon>
        <taxon>Streptophyta</taxon>
        <taxon>Embryophyta</taxon>
        <taxon>Tracheophyta</taxon>
        <taxon>Spermatophyta</taxon>
        <taxon>Magnoliopsida</taxon>
        <taxon>eudicotyledons</taxon>
        <taxon>Gunneridae</taxon>
        <taxon>Pentapetalae</taxon>
        <taxon>rosids</taxon>
        <taxon>malvids</taxon>
        <taxon>Brassicales</taxon>
        <taxon>Brassicaceae</taxon>
        <taxon>Brassiceae</taxon>
        <taxon>Brassica</taxon>
    </lineage>
</organism>
<sequence>MTSMSLLVILVCAVIIITVDAFPSTVYGPFTPVTAPLDPNLNPVAFDLPESDPSFVQPNSKFLPEQISVSLSYNSDSVWISWVTTG</sequence>